<accession>A0ABD0C4S0</accession>
<feature type="transmembrane region" description="Helical" evidence="1">
    <location>
        <begin position="101"/>
        <end position="121"/>
    </location>
</feature>
<dbReference type="Proteomes" id="UP001346800">
    <property type="component" value="Unassembled WGS sequence"/>
</dbReference>
<dbReference type="AlphaFoldDB" id="A0ABD0C4S0"/>
<reference evidence="4 5" key="2">
    <citation type="journal article" date="2024" name="Int. J. Syst. Evol. Microbiol.">
        <title>Proposal of Lactobacillus amylovorus subsp. animalis subsp. nov. and an emended description of Lactobacillus amylovorus.</title>
        <authorList>
            <person name="Yamane K."/>
            <person name="Tanizawa Y."/>
            <person name="Kobayashi H."/>
            <person name="Kamizono T."/>
            <person name="Kojima Y."/>
            <person name="Takagi H."/>
            <person name="Tohno M."/>
        </authorList>
    </citation>
    <scope>NUCLEOTIDE SEQUENCE [LARGE SCALE GENOMIC DNA]</scope>
    <source>
        <strain evidence="3 4">BF125</strain>
        <strain evidence="2 5">BF186</strain>
    </source>
</reference>
<keyword evidence="4" id="KW-1185">Reference proteome</keyword>
<name>A0ABD0C4S0_LACAM</name>
<dbReference type="EMBL" id="BTFQ01000055">
    <property type="protein sequence ID" value="GMM14283.1"/>
    <property type="molecule type" value="Genomic_DNA"/>
</dbReference>
<reference evidence="2" key="1">
    <citation type="submission" date="2023-06" db="EMBL/GenBank/DDBJ databases">
        <authorList>
            <person name="Tohno M."/>
            <person name="Tanizawa Y."/>
        </authorList>
    </citation>
    <scope>NUCLEOTIDE SEQUENCE</scope>
    <source>
        <strain evidence="3">BF125</strain>
        <strain evidence="2">BF186</strain>
    </source>
</reference>
<keyword evidence="1" id="KW-0472">Membrane</keyword>
<evidence type="ECO:0000256" key="1">
    <source>
        <dbReference type="SAM" id="Phobius"/>
    </source>
</evidence>
<dbReference type="Gene3D" id="1.20.1740.10">
    <property type="entry name" value="Amino acid/polyamine transporter I"/>
    <property type="match status" value="1"/>
</dbReference>
<evidence type="ECO:0000313" key="3">
    <source>
        <dbReference type="EMBL" id="GMM15140.1"/>
    </source>
</evidence>
<evidence type="ECO:0000313" key="2">
    <source>
        <dbReference type="EMBL" id="GMM14283.1"/>
    </source>
</evidence>
<keyword evidence="1" id="KW-1133">Transmembrane helix</keyword>
<dbReference type="Proteomes" id="UP001332503">
    <property type="component" value="Unassembled WGS sequence"/>
</dbReference>
<dbReference type="EMBL" id="BTFR01000005">
    <property type="protein sequence ID" value="GMM15140.1"/>
    <property type="molecule type" value="Genomic_DNA"/>
</dbReference>
<gene>
    <name evidence="3" type="ORF">LABF125_02730</name>
    <name evidence="2" type="ORF">LABF186_13990</name>
</gene>
<sequence>MCGAAKDAGVKGVDLANVEYVLINNLGVVTGKSLGLSQSASLAIGSAFSHFAGIADVLSGNAAAFLMVCSPIKSFIEGCDPRLLPKKLVELNKHGMPERSMWLQAIILFISFGGNAASQFYTILMDMMNVSSSAPYLFLIAAYTFFKAKKDLDLY</sequence>
<protein>
    <submittedName>
        <fullName evidence="2">Uncharacterized protein</fullName>
    </submittedName>
</protein>
<comment type="caution">
    <text evidence="2">The sequence shown here is derived from an EMBL/GenBank/DDBJ whole genome shotgun (WGS) entry which is preliminary data.</text>
</comment>
<proteinExistence type="predicted"/>
<organism evidence="2 5">
    <name type="scientific">Lactobacillus amylovorus subsp. animalium</name>
    <dbReference type="NCBI Taxonomy" id="3378536"/>
    <lineage>
        <taxon>Bacteria</taxon>
        <taxon>Bacillati</taxon>
        <taxon>Bacillota</taxon>
        <taxon>Bacilli</taxon>
        <taxon>Lactobacillales</taxon>
        <taxon>Lactobacillaceae</taxon>
        <taxon>Lactobacillus</taxon>
    </lineage>
</organism>
<feature type="transmembrane region" description="Helical" evidence="1">
    <location>
        <begin position="127"/>
        <end position="146"/>
    </location>
</feature>
<keyword evidence="1" id="KW-0812">Transmembrane</keyword>
<evidence type="ECO:0000313" key="5">
    <source>
        <dbReference type="Proteomes" id="UP001346800"/>
    </source>
</evidence>
<evidence type="ECO:0000313" key="4">
    <source>
        <dbReference type="Proteomes" id="UP001332503"/>
    </source>
</evidence>